<protein>
    <submittedName>
        <fullName evidence="2">Uncharacterized protein</fullName>
    </submittedName>
</protein>
<dbReference type="Proteomes" id="UP000235828">
    <property type="component" value="Chromosome B"/>
</dbReference>
<dbReference type="EMBL" id="LT960612">
    <property type="protein sequence ID" value="SON51619.1"/>
    <property type="molecule type" value="Genomic_DNA"/>
</dbReference>
<dbReference type="KEGG" id="vta:B0008"/>
<sequence length="61" mass="6986">MAKTPLQDHQRMTIKSKSDHSESPIKPLSEEKKVNTKCGGALRTYWTSKLFTNYGTHLNNH</sequence>
<accession>A0A2N8ZI85</accession>
<reference evidence="2 3" key="1">
    <citation type="submission" date="2017-10" db="EMBL/GenBank/DDBJ databases">
        <authorList>
            <person name="Banno H."/>
            <person name="Chua N.-H."/>
        </authorList>
    </citation>
    <scope>NUCLEOTIDE SEQUENCE [LARGE SCALE GENOMIC DNA]</scope>
    <source>
        <strain evidence="2">Vibrio tapetis CECT4600</strain>
    </source>
</reference>
<keyword evidence="3" id="KW-1185">Reference proteome</keyword>
<proteinExistence type="predicted"/>
<gene>
    <name evidence="2" type="ORF">VTAP4600_B0008</name>
</gene>
<evidence type="ECO:0000313" key="3">
    <source>
        <dbReference type="Proteomes" id="UP000235828"/>
    </source>
</evidence>
<organism evidence="2 3">
    <name type="scientific">Vibrio tapetis subsp. tapetis</name>
    <dbReference type="NCBI Taxonomy" id="1671868"/>
    <lineage>
        <taxon>Bacteria</taxon>
        <taxon>Pseudomonadati</taxon>
        <taxon>Pseudomonadota</taxon>
        <taxon>Gammaproteobacteria</taxon>
        <taxon>Vibrionales</taxon>
        <taxon>Vibrionaceae</taxon>
        <taxon>Vibrio</taxon>
    </lineage>
</organism>
<name>A0A2N8ZI85_9VIBR</name>
<evidence type="ECO:0000256" key="1">
    <source>
        <dbReference type="SAM" id="MobiDB-lite"/>
    </source>
</evidence>
<feature type="region of interest" description="Disordered" evidence="1">
    <location>
        <begin position="1"/>
        <end position="32"/>
    </location>
</feature>
<evidence type="ECO:0000313" key="2">
    <source>
        <dbReference type="EMBL" id="SON51619.1"/>
    </source>
</evidence>
<dbReference type="AlphaFoldDB" id="A0A2N8ZI85"/>